<reference evidence="2" key="2">
    <citation type="submission" date="2023-05" db="EMBL/GenBank/DDBJ databases">
        <authorList>
            <consortium name="Lawrence Berkeley National Laboratory"/>
            <person name="Steindorff A."/>
            <person name="Hensen N."/>
            <person name="Bonometti L."/>
            <person name="Westerberg I."/>
            <person name="Brannstrom I.O."/>
            <person name="Guillou S."/>
            <person name="Cros-Aarteil S."/>
            <person name="Calhoun S."/>
            <person name="Haridas S."/>
            <person name="Kuo A."/>
            <person name="Mondo S."/>
            <person name="Pangilinan J."/>
            <person name="Riley R."/>
            <person name="Labutti K."/>
            <person name="Andreopoulos B."/>
            <person name="Lipzen A."/>
            <person name="Chen C."/>
            <person name="Yanf M."/>
            <person name="Daum C."/>
            <person name="Ng V."/>
            <person name="Clum A."/>
            <person name="Ohm R."/>
            <person name="Martin F."/>
            <person name="Silar P."/>
            <person name="Natvig D."/>
            <person name="Lalanne C."/>
            <person name="Gautier V."/>
            <person name="Ament-Velasquez S.L."/>
            <person name="Kruys A."/>
            <person name="Hutchinson M.I."/>
            <person name="Powell A.J."/>
            <person name="Barry K."/>
            <person name="Miller A.N."/>
            <person name="Grigoriev I.V."/>
            <person name="Debuchy R."/>
            <person name="Gladieux P."/>
            <person name="Thoren M.H."/>
            <person name="Johannesson H."/>
        </authorList>
    </citation>
    <scope>NUCLEOTIDE SEQUENCE</scope>
    <source>
        <strain evidence="2">CBS 532.94</strain>
    </source>
</reference>
<feature type="compositionally biased region" description="Low complexity" evidence="1">
    <location>
        <begin position="380"/>
        <end position="399"/>
    </location>
</feature>
<dbReference type="EMBL" id="MU860126">
    <property type="protein sequence ID" value="KAK4237695.1"/>
    <property type="molecule type" value="Genomic_DNA"/>
</dbReference>
<gene>
    <name evidence="2" type="ORF">C8A03DRAFT_34315</name>
</gene>
<sequence>MDVKRLFRWLRASVSSGLKKATEKLRLRRKSTGSDESVIIHHLVPDPVRALNNTGQQKITIPTEEILRTTDQQDLSPFFTKLPLEIRRKIYLEVWRGYLKPRRLADSAPGSNLRVHIYTRSPSATSMCHTRCVVHPGEPVEEDGLAASAWPFHTLSPGSARTSHSPPLWFWDAWFQRLSWGKHWKCQLSIQKRWDPQTDEERPRDLAPFLPMFLTCKRMYTEAMPSFLENVTLVFTSSVDAHRFFLQHPRQPPPFFAEHMRHLELSFTNNNDHLYLTRISHEDTVPPPPAAWSIASVGGDIYDTQGPGSSTSMEIAHAPPPGLTSSCFYHFCRINLFGTELWKELMRGVRKAAPKLRNLEVTFSGRIDERKVFESFVGGSSSSRRSNISVEVGQQEGATPGTGGGDTTVHVVVQQPRWKLPGKLRVVFVLDKHCYVQQGTRIVRVPAVERTGYHLV</sequence>
<dbReference type="AlphaFoldDB" id="A0AAN7HDN0"/>
<dbReference type="Proteomes" id="UP001303760">
    <property type="component" value="Unassembled WGS sequence"/>
</dbReference>
<comment type="caution">
    <text evidence="2">The sequence shown here is derived from an EMBL/GenBank/DDBJ whole genome shotgun (WGS) entry which is preliminary data.</text>
</comment>
<dbReference type="PANTHER" id="PTHR38790">
    <property type="entry name" value="2EXR DOMAIN-CONTAINING PROTEIN-RELATED"/>
    <property type="match status" value="1"/>
</dbReference>
<protein>
    <submittedName>
        <fullName evidence="2">Uncharacterized protein</fullName>
    </submittedName>
</protein>
<evidence type="ECO:0000256" key="1">
    <source>
        <dbReference type="SAM" id="MobiDB-lite"/>
    </source>
</evidence>
<accession>A0AAN7HDN0</accession>
<evidence type="ECO:0000313" key="3">
    <source>
        <dbReference type="Proteomes" id="UP001303760"/>
    </source>
</evidence>
<evidence type="ECO:0000313" key="2">
    <source>
        <dbReference type="EMBL" id="KAK4237695.1"/>
    </source>
</evidence>
<keyword evidence="3" id="KW-1185">Reference proteome</keyword>
<organism evidence="2 3">
    <name type="scientific">Achaetomium macrosporum</name>
    <dbReference type="NCBI Taxonomy" id="79813"/>
    <lineage>
        <taxon>Eukaryota</taxon>
        <taxon>Fungi</taxon>
        <taxon>Dikarya</taxon>
        <taxon>Ascomycota</taxon>
        <taxon>Pezizomycotina</taxon>
        <taxon>Sordariomycetes</taxon>
        <taxon>Sordariomycetidae</taxon>
        <taxon>Sordariales</taxon>
        <taxon>Chaetomiaceae</taxon>
        <taxon>Achaetomium</taxon>
    </lineage>
</organism>
<feature type="region of interest" description="Disordered" evidence="1">
    <location>
        <begin position="380"/>
        <end position="406"/>
    </location>
</feature>
<proteinExistence type="predicted"/>
<reference evidence="2" key="1">
    <citation type="journal article" date="2023" name="Mol. Phylogenet. Evol.">
        <title>Genome-scale phylogeny and comparative genomics of the fungal order Sordariales.</title>
        <authorList>
            <person name="Hensen N."/>
            <person name="Bonometti L."/>
            <person name="Westerberg I."/>
            <person name="Brannstrom I.O."/>
            <person name="Guillou S."/>
            <person name="Cros-Aarteil S."/>
            <person name="Calhoun S."/>
            <person name="Haridas S."/>
            <person name="Kuo A."/>
            <person name="Mondo S."/>
            <person name="Pangilinan J."/>
            <person name="Riley R."/>
            <person name="LaButti K."/>
            <person name="Andreopoulos B."/>
            <person name="Lipzen A."/>
            <person name="Chen C."/>
            <person name="Yan M."/>
            <person name="Daum C."/>
            <person name="Ng V."/>
            <person name="Clum A."/>
            <person name="Steindorff A."/>
            <person name="Ohm R.A."/>
            <person name="Martin F."/>
            <person name="Silar P."/>
            <person name="Natvig D.O."/>
            <person name="Lalanne C."/>
            <person name="Gautier V."/>
            <person name="Ament-Velasquez S.L."/>
            <person name="Kruys A."/>
            <person name="Hutchinson M.I."/>
            <person name="Powell A.J."/>
            <person name="Barry K."/>
            <person name="Miller A.N."/>
            <person name="Grigoriev I.V."/>
            <person name="Debuchy R."/>
            <person name="Gladieux P."/>
            <person name="Hiltunen Thoren M."/>
            <person name="Johannesson H."/>
        </authorList>
    </citation>
    <scope>NUCLEOTIDE SEQUENCE</scope>
    <source>
        <strain evidence="2">CBS 532.94</strain>
    </source>
</reference>
<name>A0AAN7HDN0_9PEZI</name>